<protein>
    <submittedName>
        <fullName evidence="2 3">Uncharacterized protein LOC112550797</fullName>
    </submittedName>
</protein>
<proteinExistence type="predicted"/>
<evidence type="ECO:0000313" key="1">
    <source>
        <dbReference type="Proteomes" id="UP000189705"/>
    </source>
</evidence>
<dbReference type="Proteomes" id="UP000189705">
    <property type="component" value="Unplaced"/>
</dbReference>
<accession>A0A3Q0GZI9</accession>
<evidence type="ECO:0000313" key="3">
    <source>
        <dbReference type="RefSeq" id="XP_025063583.1"/>
    </source>
</evidence>
<dbReference type="RefSeq" id="XP_025063583.1">
    <property type="nucleotide sequence ID" value="XM_025207798.1"/>
</dbReference>
<gene>
    <name evidence="2 3" type="primary">LOC112550797</name>
</gene>
<reference evidence="2 3" key="1">
    <citation type="submission" date="2025-04" db="UniProtKB">
        <authorList>
            <consortium name="RefSeq"/>
        </authorList>
    </citation>
    <scope>IDENTIFICATION</scope>
</reference>
<sequence length="287" mass="32616">MCCQGVLHKCRLTSFSSLLAPWQKIDTVNTFLIPCVAFILRGSAVPKTPLKKADAEIRWLFKRWLHLVLRASNKVLHIPYRQGGASVPCMGDLCDIAVVTHAFCLLTCPDAMVRTIAASALEETARKRIRRQPTGSDLATFLSGLLEGEFSRDGGECASLWSRARNAMHHLRKCISCAWTWTEERRELRVSLQPAPHADPVTVRPRMRTFVERFLKDAVQNKYAGDLRAKPDQGKVFNVTSKWDSSNYFMLSGSFTHFADWRFLHRARLNCLPLNGAVRFGHWDKRC</sequence>
<dbReference type="STRING" id="38654.A0A3Q0GZI9"/>
<evidence type="ECO:0000313" key="2">
    <source>
        <dbReference type="RefSeq" id="XP_025063582.1"/>
    </source>
</evidence>
<keyword evidence="1" id="KW-1185">Reference proteome</keyword>
<dbReference type="GeneID" id="112550797"/>
<dbReference type="RefSeq" id="XP_025063582.1">
    <property type="nucleotide sequence ID" value="XM_025207797.1"/>
</dbReference>
<dbReference type="AlphaFoldDB" id="A0A3Q0GZI9"/>
<organism evidence="1 3">
    <name type="scientific">Alligator sinensis</name>
    <name type="common">Chinese alligator</name>
    <dbReference type="NCBI Taxonomy" id="38654"/>
    <lineage>
        <taxon>Eukaryota</taxon>
        <taxon>Metazoa</taxon>
        <taxon>Chordata</taxon>
        <taxon>Craniata</taxon>
        <taxon>Vertebrata</taxon>
        <taxon>Euteleostomi</taxon>
        <taxon>Archelosauria</taxon>
        <taxon>Archosauria</taxon>
        <taxon>Crocodylia</taxon>
        <taxon>Alligatoridae</taxon>
        <taxon>Alligatorinae</taxon>
        <taxon>Alligator</taxon>
    </lineage>
</organism>
<dbReference type="KEGG" id="asn:112550797"/>
<name>A0A3Q0GZI9_ALLSI</name>